<sequence length="367" mass="39901">MAPERCAGVGLRALELAEVLAERFDVLLLSGDVEDAHDQGVRVPEPPARDTWADVVADADVVVFFDSPVRERLEAALGGRPRVVSETTPPIEHLQYRNVAGAEDPVAAYAPERDVFQLQMDRSDHFICRSRVERATLAAALVSRGRIEPGDILRSPELAHLLSFVPIGYAPSSAVSAAAVRARRLADVVWTGGLWPFYDPESLVRAVRRCHDLGHPVTAAFLHAVPHEDTREVLDRVRGLVAELDVGEAVLLVDRPISPAERDAALRGAAAAVCVGRPGVENDTCVRLRIRDTRLHGIPLLVDPYGATADEVARDGCGVVLPSTDPRAIADALVEAVASPLPRRALSGRFDYAQTTKEFQQWILRSE</sequence>
<dbReference type="SUPFAM" id="SSF53756">
    <property type="entry name" value="UDP-Glycosyltransferase/glycogen phosphorylase"/>
    <property type="match status" value="1"/>
</dbReference>
<organism evidence="1">
    <name type="scientific">Streptosporangium amethystogenes</name>
    <dbReference type="NCBI Taxonomy" id="2002"/>
    <lineage>
        <taxon>Bacteria</taxon>
        <taxon>Bacillati</taxon>
        <taxon>Actinomycetota</taxon>
        <taxon>Actinomycetes</taxon>
        <taxon>Streptosporangiales</taxon>
        <taxon>Streptosporangiaceae</taxon>
        <taxon>Streptosporangium</taxon>
    </lineage>
</organism>
<gene>
    <name evidence="1" type="primary">mra22</name>
</gene>
<protein>
    <submittedName>
        <fullName evidence="1">Putative glycosyltransferase</fullName>
    </submittedName>
</protein>
<dbReference type="Gene3D" id="3.40.50.2000">
    <property type="entry name" value="Glycogen Phosphorylase B"/>
    <property type="match status" value="1"/>
</dbReference>
<evidence type="ECO:0000313" key="1">
    <source>
        <dbReference type="EMBL" id="BAM98983.1"/>
    </source>
</evidence>
<accession>M4ZRG5</accession>
<name>M4ZRG5_9ACTN</name>
<keyword evidence="1" id="KW-0808">Transferase</keyword>
<proteinExistence type="predicted"/>
<dbReference type="GO" id="GO:0016740">
    <property type="term" value="F:transferase activity"/>
    <property type="evidence" value="ECO:0007669"/>
    <property type="project" value="UniProtKB-KW"/>
</dbReference>
<dbReference type="EMBL" id="AB746937">
    <property type="protein sequence ID" value="BAM98983.1"/>
    <property type="molecule type" value="Genomic_DNA"/>
</dbReference>
<dbReference type="AlphaFoldDB" id="M4ZRG5"/>
<reference evidence="1" key="1">
    <citation type="journal article" date="2013" name="Med. Chem. Commun.">
        <title>The muraminomicin biosynthetic gene cluster and enzymatic formation of the 2-deoxyaminoribosyl appendage.</title>
        <authorList>
            <person name="Chi X."/>
            <person name="Baba S."/>
            <person name="Tibrewal N."/>
            <person name="Funabashi M."/>
            <person name="Nonaka K."/>
            <person name="Van Lanen S.G."/>
        </authorList>
    </citation>
    <scope>NUCLEOTIDE SEQUENCE</scope>
    <source>
        <strain evidence="1">SANK 60709</strain>
    </source>
</reference>